<evidence type="ECO:0000313" key="2">
    <source>
        <dbReference type="Proteomes" id="UP000000447"/>
    </source>
</evidence>
<dbReference type="Proteomes" id="UP000000447">
    <property type="component" value="Chromosome"/>
</dbReference>
<dbReference type="KEGG" id="tro:trd_1475"/>
<name>B9KZK5_THERP</name>
<accession>B9KZK5</accession>
<reference evidence="1 2" key="1">
    <citation type="journal article" date="2009" name="PLoS ONE">
        <title>Complete genome sequence of the aerobic CO-oxidizing thermophile Thermomicrobium roseum.</title>
        <authorList>
            <person name="Wu D."/>
            <person name="Raymond J."/>
            <person name="Wu M."/>
            <person name="Chatterji S."/>
            <person name="Ren Q."/>
            <person name="Graham J.E."/>
            <person name="Bryant D.A."/>
            <person name="Robb F."/>
            <person name="Colman A."/>
            <person name="Tallon L.J."/>
            <person name="Badger J.H."/>
            <person name="Madupu R."/>
            <person name="Ward N.L."/>
            <person name="Eisen J.A."/>
        </authorList>
    </citation>
    <scope>NUCLEOTIDE SEQUENCE [LARGE SCALE GENOMIC DNA]</scope>
    <source>
        <strain evidence="2">ATCC 27502 / DSM 5159 / P-2</strain>
    </source>
</reference>
<dbReference type="EMBL" id="CP001275">
    <property type="protein sequence ID" value="ACM06293.1"/>
    <property type="molecule type" value="Genomic_DNA"/>
</dbReference>
<dbReference type="HOGENOM" id="CLU_3349800_0_0_0"/>
<sequence length="37" mass="3902">MTPPCPLSAAVSREPARLRACAGIMIDCRVSDGGRGW</sequence>
<keyword evidence="2" id="KW-1185">Reference proteome</keyword>
<organism evidence="1 2">
    <name type="scientific">Thermomicrobium roseum (strain ATCC 27502 / DSM 5159 / P-2)</name>
    <dbReference type="NCBI Taxonomy" id="309801"/>
    <lineage>
        <taxon>Bacteria</taxon>
        <taxon>Pseudomonadati</taxon>
        <taxon>Thermomicrobiota</taxon>
        <taxon>Thermomicrobia</taxon>
        <taxon>Thermomicrobiales</taxon>
        <taxon>Thermomicrobiaceae</taxon>
        <taxon>Thermomicrobium</taxon>
    </lineage>
</organism>
<evidence type="ECO:0000313" key="1">
    <source>
        <dbReference type="EMBL" id="ACM06293.1"/>
    </source>
</evidence>
<protein>
    <submittedName>
        <fullName evidence="1">Uncharacterized protein</fullName>
    </submittedName>
</protein>
<proteinExistence type="predicted"/>
<gene>
    <name evidence="1" type="ordered locus">trd_1475</name>
</gene>
<dbReference type="AlphaFoldDB" id="B9KZK5"/>